<evidence type="ECO:0000313" key="1">
    <source>
        <dbReference type="EMBL" id="KAK7506435.1"/>
    </source>
</evidence>
<feature type="non-terminal residue" evidence="1">
    <location>
        <position position="1"/>
    </location>
</feature>
<name>A0ABD0M3G1_9CAEN</name>
<proteinExistence type="predicted"/>
<protein>
    <submittedName>
        <fullName evidence="1">Uncharacterized protein</fullName>
    </submittedName>
</protein>
<accession>A0ABD0M3G1</accession>
<sequence length="65" mass="7195">ALAATKRYTSRLVSTVPCNEGHLSLLSRGQAENGKYVACGCASNQQYLPAVNKRVRQTERRSRDN</sequence>
<reference evidence="1 2" key="1">
    <citation type="journal article" date="2023" name="Sci. Data">
        <title>Genome assembly of the Korean intertidal mud-creeper Batillaria attramentaria.</title>
        <authorList>
            <person name="Patra A.K."/>
            <person name="Ho P.T."/>
            <person name="Jun S."/>
            <person name="Lee S.J."/>
            <person name="Kim Y."/>
            <person name="Won Y.J."/>
        </authorList>
    </citation>
    <scope>NUCLEOTIDE SEQUENCE [LARGE SCALE GENOMIC DNA]</scope>
    <source>
        <strain evidence="1">Wonlab-2016</strain>
    </source>
</reference>
<dbReference type="AlphaFoldDB" id="A0ABD0M3G1"/>
<gene>
    <name evidence="1" type="ORF">BaRGS_00002547</name>
</gene>
<dbReference type="EMBL" id="JACVVK020000007">
    <property type="protein sequence ID" value="KAK7506435.1"/>
    <property type="molecule type" value="Genomic_DNA"/>
</dbReference>
<comment type="caution">
    <text evidence="1">The sequence shown here is derived from an EMBL/GenBank/DDBJ whole genome shotgun (WGS) entry which is preliminary data.</text>
</comment>
<dbReference type="Proteomes" id="UP001519460">
    <property type="component" value="Unassembled WGS sequence"/>
</dbReference>
<organism evidence="1 2">
    <name type="scientific">Batillaria attramentaria</name>
    <dbReference type="NCBI Taxonomy" id="370345"/>
    <lineage>
        <taxon>Eukaryota</taxon>
        <taxon>Metazoa</taxon>
        <taxon>Spiralia</taxon>
        <taxon>Lophotrochozoa</taxon>
        <taxon>Mollusca</taxon>
        <taxon>Gastropoda</taxon>
        <taxon>Caenogastropoda</taxon>
        <taxon>Sorbeoconcha</taxon>
        <taxon>Cerithioidea</taxon>
        <taxon>Batillariidae</taxon>
        <taxon>Batillaria</taxon>
    </lineage>
</organism>
<evidence type="ECO:0000313" key="2">
    <source>
        <dbReference type="Proteomes" id="UP001519460"/>
    </source>
</evidence>
<keyword evidence="2" id="KW-1185">Reference proteome</keyword>